<reference evidence="6" key="1">
    <citation type="journal article" date="2014" name="Int. J. Syst. Evol. Microbiol.">
        <title>Complete genome sequence of Corynebacterium casei LMG S-19264T (=DSM 44701T), isolated from a smear-ripened cheese.</title>
        <authorList>
            <consortium name="US DOE Joint Genome Institute (JGI-PGF)"/>
            <person name="Walter F."/>
            <person name="Albersmeier A."/>
            <person name="Kalinowski J."/>
            <person name="Ruckert C."/>
        </authorList>
    </citation>
    <scope>NUCLEOTIDE SEQUENCE</scope>
    <source>
        <strain evidence="6">CGMCC 4.7110</strain>
    </source>
</reference>
<evidence type="ECO:0000256" key="2">
    <source>
        <dbReference type="ARBA" id="ARBA00009348"/>
    </source>
</evidence>
<dbReference type="GO" id="GO:0006689">
    <property type="term" value="P:ganglioside catabolic process"/>
    <property type="evidence" value="ECO:0007669"/>
    <property type="project" value="TreeGrafter"/>
</dbReference>
<evidence type="ECO:0000259" key="5">
    <source>
        <dbReference type="Pfam" id="PF13088"/>
    </source>
</evidence>
<dbReference type="RefSeq" id="WP_189261750.1">
    <property type="nucleotide sequence ID" value="NZ_BMML01000002.1"/>
</dbReference>
<dbReference type="AlphaFoldDB" id="A0A917UH74"/>
<dbReference type="CDD" id="cd15482">
    <property type="entry name" value="Sialidase_non-viral"/>
    <property type="match status" value="1"/>
</dbReference>
<name>A0A917UH74_9ACTN</name>
<dbReference type="Proteomes" id="UP000653411">
    <property type="component" value="Unassembled WGS sequence"/>
</dbReference>
<comment type="catalytic activity">
    <reaction evidence="1">
        <text>Hydrolysis of alpha-(2-&gt;3)-, alpha-(2-&gt;6)-, alpha-(2-&gt;8)- glycosidic linkages of terminal sialic acid residues in oligosaccharides, glycoproteins, glycolipids, colominic acid and synthetic substrates.</text>
        <dbReference type="EC" id="3.2.1.18"/>
    </reaction>
</comment>
<accession>A0A917UH74</accession>
<dbReference type="InterPro" id="IPR026856">
    <property type="entry name" value="Sialidase_fam"/>
</dbReference>
<dbReference type="GO" id="GO:0005737">
    <property type="term" value="C:cytoplasm"/>
    <property type="evidence" value="ECO:0007669"/>
    <property type="project" value="TreeGrafter"/>
</dbReference>
<proteinExistence type="inferred from homology"/>
<evidence type="ECO:0000256" key="3">
    <source>
        <dbReference type="ARBA" id="ARBA00012733"/>
    </source>
</evidence>
<dbReference type="GO" id="GO:0016020">
    <property type="term" value="C:membrane"/>
    <property type="evidence" value="ECO:0007669"/>
    <property type="project" value="TreeGrafter"/>
</dbReference>
<evidence type="ECO:0000256" key="4">
    <source>
        <dbReference type="SAM" id="SignalP"/>
    </source>
</evidence>
<dbReference type="InterPro" id="IPR011040">
    <property type="entry name" value="Sialidase"/>
</dbReference>
<gene>
    <name evidence="6" type="ORF">GCM10011578_012530</name>
</gene>
<dbReference type="GO" id="GO:0009313">
    <property type="term" value="P:oligosaccharide catabolic process"/>
    <property type="evidence" value="ECO:0007669"/>
    <property type="project" value="TreeGrafter"/>
</dbReference>
<evidence type="ECO:0000313" key="7">
    <source>
        <dbReference type="Proteomes" id="UP000653411"/>
    </source>
</evidence>
<dbReference type="InterPro" id="IPR036278">
    <property type="entry name" value="Sialidase_sf"/>
</dbReference>
<protein>
    <recommendedName>
        <fullName evidence="3">exo-alpha-sialidase</fullName>
        <ecNumber evidence="3">3.2.1.18</ecNumber>
    </recommendedName>
</protein>
<dbReference type="Pfam" id="PF13088">
    <property type="entry name" value="BNR_2"/>
    <property type="match status" value="1"/>
</dbReference>
<reference evidence="6" key="2">
    <citation type="submission" date="2020-09" db="EMBL/GenBank/DDBJ databases">
        <authorList>
            <person name="Sun Q."/>
            <person name="Zhou Y."/>
        </authorList>
    </citation>
    <scope>NUCLEOTIDE SEQUENCE</scope>
    <source>
        <strain evidence="6">CGMCC 4.7110</strain>
    </source>
</reference>
<dbReference type="PANTHER" id="PTHR10628">
    <property type="entry name" value="SIALIDASE"/>
    <property type="match status" value="1"/>
</dbReference>
<dbReference type="EMBL" id="BMML01000002">
    <property type="protein sequence ID" value="GGM93814.1"/>
    <property type="molecule type" value="Genomic_DNA"/>
</dbReference>
<dbReference type="EC" id="3.2.1.18" evidence="3"/>
<organism evidence="6 7">
    <name type="scientific">Streptomyces fuscichromogenes</name>
    <dbReference type="NCBI Taxonomy" id="1324013"/>
    <lineage>
        <taxon>Bacteria</taxon>
        <taxon>Bacillati</taxon>
        <taxon>Actinomycetota</taxon>
        <taxon>Actinomycetes</taxon>
        <taxon>Kitasatosporales</taxon>
        <taxon>Streptomycetaceae</taxon>
        <taxon>Streptomyces</taxon>
    </lineage>
</organism>
<evidence type="ECO:0000313" key="6">
    <source>
        <dbReference type="EMBL" id="GGM93814.1"/>
    </source>
</evidence>
<dbReference type="GO" id="GO:0004308">
    <property type="term" value="F:exo-alpha-sialidase activity"/>
    <property type="evidence" value="ECO:0007669"/>
    <property type="project" value="UniProtKB-EC"/>
</dbReference>
<dbReference type="SUPFAM" id="SSF50939">
    <property type="entry name" value="Sialidases"/>
    <property type="match status" value="1"/>
</dbReference>
<comment type="similarity">
    <text evidence="2">Belongs to the glycosyl hydrolase 33 family.</text>
</comment>
<feature type="domain" description="Sialidase" evidence="5">
    <location>
        <begin position="57"/>
        <end position="370"/>
    </location>
</feature>
<dbReference type="Gene3D" id="2.120.10.10">
    <property type="match status" value="1"/>
</dbReference>
<feature type="chain" id="PRO_5037411538" description="exo-alpha-sialidase" evidence="4">
    <location>
        <begin position="27"/>
        <end position="403"/>
    </location>
</feature>
<sequence length="403" mass="42933">MTCASRISLAAALLLGAFTVEPRAWAAAGCESSVPYVSGEGGYAQYRIPAVVRTPRGTLLAFAEGRHTTTGDSGDIDVVLRRSADGGCSWGPLQVVADGDGDTRGNPVPVVDPRSGQVVLVTSYNDGSVSEAQIMRGQVTEAQSRRVYVQRSGDDGRRFTRPHEITAQVKPAGWRWYATGPGHAVALTRGPHRGRLVVAADHSAAPRAGSADTGREARYYGGHAIYSDDGGLRWHLGFVDDSYTGHDNANETTAAQLPDGRLYFNARDQNGSSPGNRLEAWSSDGGETLDAAFTVQPALARVPVVEGSVLQLRGKEGSLLFSGPSVPTARKAMALWTSTDQGVTFTRYRTLSGQKAAYSDLVQVNRSTVGVLYETGTRTAYDTIEFRRIQSPDQGVSSGPGRL</sequence>
<keyword evidence="4" id="KW-0732">Signal</keyword>
<dbReference type="PANTHER" id="PTHR10628:SF30">
    <property type="entry name" value="EXO-ALPHA-SIALIDASE"/>
    <property type="match status" value="1"/>
</dbReference>
<feature type="signal peptide" evidence="4">
    <location>
        <begin position="1"/>
        <end position="26"/>
    </location>
</feature>
<comment type="caution">
    <text evidence="6">The sequence shown here is derived from an EMBL/GenBank/DDBJ whole genome shotgun (WGS) entry which is preliminary data.</text>
</comment>
<keyword evidence="7" id="KW-1185">Reference proteome</keyword>
<evidence type="ECO:0000256" key="1">
    <source>
        <dbReference type="ARBA" id="ARBA00000427"/>
    </source>
</evidence>